<dbReference type="PROSITE" id="PS50089">
    <property type="entry name" value="ZF_RING_2"/>
    <property type="match status" value="1"/>
</dbReference>
<feature type="region of interest" description="Disordered" evidence="3">
    <location>
        <begin position="785"/>
        <end position="878"/>
    </location>
</feature>
<dbReference type="PANTHER" id="PTHR47032">
    <property type="entry name" value="UDP-D-XYLOSE:L-FUCOSE ALPHA-1,3-D-XYLOSYLTRANSFERASE-RELATED"/>
    <property type="match status" value="1"/>
</dbReference>
<dbReference type="InterPro" id="IPR001841">
    <property type="entry name" value="Znf_RING"/>
</dbReference>
<dbReference type="SMART" id="SM00184">
    <property type="entry name" value="RING"/>
    <property type="match status" value="1"/>
</dbReference>
<dbReference type="EMBL" id="GL833120">
    <property type="protein sequence ID" value="EGB13040.1"/>
    <property type="molecule type" value="Genomic_DNA"/>
</dbReference>
<comment type="similarity">
    <text evidence="1">Belongs to the glycosyltransferase 77 family.</text>
</comment>
<dbReference type="Pfam" id="PF03407">
    <property type="entry name" value="Nucleotid_trans"/>
    <property type="match status" value="1"/>
</dbReference>
<dbReference type="PANTHER" id="PTHR47032:SF1">
    <property type="entry name" value="UDP-D-XYLOSE:L-FUCOSE ALPHA-1,3-D-XYLOSYLTRANSFERASE-RELATED"/>
    <property type="match status" value="1"/>
</dbReference>
<dbReference type="InterPro" id="IPR052636">
    <property type="entry name" value="UDP-D-xylose:L-fucose_XylT"/>
</dbReference>
<evidence type="ECO:0000313" key="7">
    <source>
        <dbReference type="Proteomes" id="UP000002729"/>
    </source>
</evidence>
<keyword evidence="4" id="KW-0732">Signal</keyword>
<keyword evidence="2" id="KW-0863">Zinc-finger</keyword>
<dbReference type="SUPFAM" id="SSF53448">
    <property type="entry name" value="Nucleotide-diphospho-sugar transferases"/>
    <property type="match status" value="1"/>
</dbReference>
<reference evidence="6 7" key="1">
    <citation type="journal article" date="2011" name="Proc. Natl. Acad. Sci. U.S.A.">
        <title>Niche of harmful alga Aureococcus anophagefferens revealed through ecogenomics.</title>
        <authorList>
            <person name="Gobler C.J."/>
            <person name="Berry D.L."/>
            <person name="Dyhrman S.T."/>
            <person name="Wilhelm S.W."/>
            <person name="Salamov A."/>
            <person name="Lobanov A.V."/>
            <person name="Zhang Y."/>
            <person name="Collier J.L."/>
            <person name="Wurch L.L."/>
            <person name="Kustka A.B."/>
            <person name="Dill B.D."/>
            <person name="Shah M."/>
            <person name="VerBerkmoes N.C."/>
            <person name="Kuo A."/>
            <person name="Terry A."/>
            <person name="Pangilinan J."/>
            <person name="Lindquist E.A."/>
            <person name="Lucas S."/>
            <person name="Paulsen I.T."/>
            <person name="Hattenrath-Lehmann T.K."/>
            <person name="Talmage S.C."/>
            <person name="Walker E.A."/>
            <person name="Koch F."/>
            <person name="Burson A.M."/>
            <person name="Marcoval M.A."/>
            <person name="Tang Y.Z."/>
            <person name="Lecleir G.R."/>
            <person name="Coyne K.J."/>
            <person name="Berg G.M."/>
            <person name="Bertrand E.M."/>
            <person name="Saito M.A."/>
            <person name="Gladyshev V.N."/>
            <person name="Grigoriev I.V."/>
        </authorList>
    </citation>
    <scope>NUCLEOTIDE SEQUENCE [LARGE SCALE GENOMIC DNA]</scope>
    <source>
        <strain evidence="7">CCMP 1984</strain>
    </source>
</reference>
<feature type="compositionally biased region" description="Low complexity" evidence="3">
    <location>
        <begin position="837"/>
        <end position="852"/>
    </location>
</feature>
<feature type="domain" description="RING-type" evidence="5">
    <location>
        <begin position="650"/>
        <end position="699"/>
    </location>
</feature>
<keyword evidence="2" id="KW-0479">Metal-binding</keyword>
<dbReference type="AlphaFoldDB" id="F0XW32"/>
<evidence type="ECO:0000259" key="5">
    <source>
        <dbReference type="PROSITE" id="PS50089"/>
    </source>
</evidence>
<evidence type="ECO:0000256" key="4">
    <source>
        <dbReference type="SAM" id="SignalP"/>
    </source>
</evidence>
<evidence type="ECO:0000256" key="3">
    <source>
        <dbReference type="SAM" id="MobiDB-lite"/>
    </source>
</evidence>
<dbReference type="GO" id="GO:0008270">
    <property type="term" value="F:zinc ion binding"/>
    <property type="evidence" value="ECO:0007669"/>
    <property type="project" value="UniProtKB-KW"/>
</dbReference>
<dbReference type="GeneID" id="20223124"/>
<keyword evidence="7" id="KW-1185">Reference proteome</keyword>
<evidence type="ECO:0000256" key="2">
    <source>
        <dbReference type="PROSITE-ProRule" id="PRU00175"/>
    </source>
</evidence>
<name>F0XW32_AURAN</name>
<dbReference type="InterPro" id="IPR005069">
    <property type="entry name" value="Nucl-diP-sugar_transferase"/>
</dbReference>
<dbReference type="OrthoDB" id="540503at2759"/>
<accession>F0XW32</accession>
<sequence>MRRLLLATLALASAVPTAHASNEWLEPGTAVLVTVSHGFEDMFRNWWYWYAKLDLNMEVLLLAEDEPTRSAFAASRNWTVITTTMGALPTQDHTYETPNYKKLVSRRPHNILRGLDKYPRLIYTDVDTVWLSDPRPHFAAGAYDFWGQLDDGTPQSPYYCTGFLAFKNTAPTRALLSKWAVALDAKPNLNQPLFNDLLKREPAKHCPLSKALFPSGNLYFDGKKRDGVVVVHNNFVVGKAKKIARFKQVGFWAVFAGTTGVESLTAGAVGEKSSDAAPEASAPLFAAAGPGDAEAPETVALFVGGAVRGACPLAAARALAAADAAKAARDAFAPPAAGELPAAAVPPPPSAGRVLRATGAAGADDVFDASTESEGSSAGDEGSDAEDPVVFAGQVFSRKFRDDAGGSDVYEGVVVDRATYAADGYEEVLSTRRLAALVARPPVAASRPRRPPSDGARGVILSFGEGGWFSAVFSVRHDGAAANATKAYRRHQLEATAPGGLLEPGARVRVVSRSASVKGHFSAKKRAAPRRDAVGVVVAVDDDGHFLVANGAGGLLGDGEGYYHEDSLEFADGFDDGDELYVGATVRVLGPAVALVDEYAPRPKKKVRAAPKYRPPPGEYLGHYAAPAPGGARPPPRAPAPRRPKLVVPCQLCHDSQIPANVTFAHCDHAVHETCLATVGAITWDDRGRSVAAKCPVCHAAEFAVDVDQPMHYALRPQAAAAPVGLGKTKHRRNHHAQSKVPQDANGFYPCLRKCGRVFGHAPAAIAHTKTCKYEGAPLVAADCPPRRQSQRARAPSPPHPPPPAAAATPPYNPRVRVPRPPSMRVSPRADPPPLGPAAAEVPAPAAALAPLGPAPSTPAPADDSDSDDDMLIIAASA</sequence>
<feature type="signal peptide" evidence="4">
    <location>
        <begin position="1"/>
        <end position="20"/>
    </location>
</feature>
<dbReference type="RefSeq" id="XP_009032647.1">
    <property type="nucleotide sequence ID" value="XM_009034399.1"/>
</dbReference>
<protein>
    <recommendedName>
        <fullName evidence="5">RING-type domain-containing protein</fullName>
    </recommendedName>
</protein>
<dbReference type="GO" id="GO:0005794">
    <property type="term" value="C:Golgi apparatus"/>
    <property type="evidence" value="ECO:0007669"/>
    <property type="project" value="TreeGrafter"/>
</dbReference>
<feature type="compositionally biased region" description="Low complexity" evidence="3">
    <location>
        <begin position="806"/>
        <end position="816"/>
    </location>
</feature>
<feature type="compositionally biased region" description="Pro residues" evidence="3">
    <location>
        <begin position="796"/>
        <end position="805"/>
    </location>
</feature>
<gene>
    <name evidence="6" type="ORF">AURANDRAFT_60713</name>
</gene>
<dbReference type="KEGG" id="aaf:AURANDRAFT_60713"/>
<dbReference type="InParanoid" id="F0XW32"/>
<dbReference type="InterPro" id="IPR029044">
    <property type="entry name" value="Nucleotide-diphossugar_trans"/>
</dbReference>
<keyword evidence="2" id="KW-0862">Zinc</keyword>
<evidence type="ECO:0000256" key="1">
    <source>
        <dbReference type="ARBA" id="ARBA00007033"/>
    </source>
</evidence>
<organism evidence="7">
    <name type="scientific">Aureococcus anophagefferens</name>
    <name type="common">Harmful bloom alga</name>
    <dbReference type="NCBI Taxonomy" id="44056"/>
    <lineage>
        <taxon>Eukaryota</taxon>
        <taxon>Sar</taxon>
        <taxon>Stramenopiles</taxon>
        <taxon>Ochrophyta</taxon>
        <taxon>Pelagophyceae</taxon>
        <taxon>Pelagomonadales</taxon>
        <taxon>Pelagomonadaceae</taxon>
        <taxon>Aureococcus</taxon>
    </lineage>
</organism>
<dbReference type="eggNOG" id="ENOG502QT5X">
    <property type="taxonomic scope" value="Eukaryota"/>
</dbReference>
<dbReference type="GO" id="GO:0016757">
    <property type="term" value="F:glycosyltransferase activity"/>
    <property type="evidence" value="ECO:0007669"/>
    <property type="project" value="TreeGrafter"/>
</dbReference>
<evidence type="ECO:0000313" key="6">
    <source>
        <dbReference type="EMBL" id="EGB13040.1"/>
    </source>
</evidence>
<feature type="chain" id="PRO_5003264164" description="RING-type domain-containing protein" evidence="4">
    <location>
        <begin position="21"/>
        <end position="878"/>
    </location>
</feature>
<dbReference type="Proteomes" id="UP000002729">
    <property type="component" value="Unassembled WGS sequence"/>
</dbReference>
<proteinExistence type="inferred from homology"/>